<dbReference type="VEuPathDB" id="ToxoDB:ETH_00020825"/>
<proteinExistence type="predicted"/>
<sequence>MQHAEMDGKLQRICTEMPSKEPPTEFYSVQGDEHLATWEIDIVQFKLKLQRALHAWVWRDIELGQIRSVYAAWVK</sequence>
<reference evidence="1" key="2">
    <citation type="submission" date="2013-10" db="EMBL/GenBank/DDBJ databases">
        <authorList>
            <person name="Aslett M."/>
        </authorList>
    </citation>
    <scope>NUCLEOTIDE SEQUENCE [LARGE SCALE GENOMIC DNA]</scope>
    <source>
        <strain evidence="1">Houghton</strain>
    </source>
</reference>
<dbReference type="EMBL" id="HG675716">
    <property type="protein sequence ID" value="CDJ42417.1"/>
    <property type="molecule type" value="Genomic_DNA"/>
</dbReference>
<gene>
    <name evidence="1" type="ORF">ETH_00020825</name>
</gene>
<organism evidence="1 2">
    <name type="scientific">Eimeria tenella</name>
    <name type="common">Coccidian parasite</name>
    <dbReference type="NCBI Taxonomy" id="5802"/>
    <lineage>
        <taxon>Eukaryota</taxon>
        <taxon>Sar</taxon>
        <taxon>Alveolata</taxon>
        <taxon>Apicomplexa</taxon>
        <taxon>Conoidasida</taxon>
        <taxon>Coccidia</taxon>
        <taxon>Eucoccidiorida</taxon>
        <taxon>Eimeriorina</taxon>
        <taxon>Eimeriidae</taxon>
        <taxon>Eimeria</taxon>
    </lineage>
</organism>
<protein>
    <submittedName>
        <fullName evidence="1">Uncharacterized protein</fullName>
    </submittedName>
</protein>
<reference evidence="1" key="1">
    <citation type="submission" date="2013-10" db="EMBL/GenBank/DDBJ databases">
        <title>Genomic analysis of the causative agents of coccidiosis in chickens.</title>
        <authorList>
            <person name="Reid A.J."/>
            <person name="Blake D."/>
            <person name="Billington K."/>
            <person name="Browne H."/>
            <person name="Dunn M."/>
            <person name="Hung S."/>
            <person name="Kawahara F."/>
            <person name="Miranda-Saavedra D."/>
            <person name="Mourier T."/>
            <person name="Nagra H."/>
            <person name="Otto T.D."/>
            <person name="Rawlings N."/>
            <person name="Sanchez A."/>
            <person name="Sanders M."/>
            <person name="Subramaniam C."/>
            <person name="Tay Y."/>
            <person name="Dear P."/>
            <person name="Doerig C."/>
            <person name="Gruber A."/>
            <person name="Parkinson J."/>
            <person name="Shirley M."/>
            <person name="Wan K.L."/>
            <person name="Berriman M."/>
            <person name="Tomley F."/>
            <person name="Pain A."/>
        </authorList>
    </citation>
    <scope>NUCLEOTIDE SEQUENCE [LARGE SCALE GENOMIC DNA]</scope>
    <source>
        <strain evidence="1">Houghton</strain>
    </source>
</reference>
<dbReference type="GeneID" id="25253283"/>
<evidence type="ECO:0000313" key="2">
    <source>
        <dbReference type="Proteomes" id="UP000030747"/>
    </source>
</evidence>
<dbReference type="Proteomes" id="UP000030747">
    <property type="component" value="Unassembled WGS sequence"/>
</dbReference>
<evidence type="ECO:0000313" key="1">
    <source>
        <dbReference type="EMBL" id="CDJ42417.1"/>
    </source>
</evidence>
<dbReference type="AlphaFoldDB" id="U6KWD7"/>
<dbReference type="RefSeq" id="XP_013233167.1">
    <property type="nucleotide sequence ID" value="XM_013377713.1"/>
</dbReference>
<keyword evidence="2" id="KW-1185">Reference proteome</keyword>
<accession>U6KWD7</accession>
<name>U6KWD7_EIMTE</name>